<dbReference type="Proteomes" id="UP000682733">
    <property type="component" value="Unassembled WGS sequence"/>
</dbReference>
<feature type="region of interest" description="Disordered" evidence="1">
    <location>
        <begin position="288"/>
        <end position="316"/>
    </location>
</feature>
<proteinExistence type="predicted"/>
<dbReference type="PANTHER" id="PTHR47163:SF2">
    <property type="entry name" value="SI:DKEY-17M8.2"/>
    <property type="match status" value="1"/>
</dbReference>
<protein>
    <recommendedName>
        <fullName evidence="2">ISXO2-like transposase domain-containing protein</fullName>
    </recommendedName>
</protein>
<feature type="compositionally biased region" description="Acidic residues" evidence="1">
    <location>
        <begin position="289"/>
        <end position="305"/>
    </location>
</feature>
<dbReference type="InterPro" id="IPR024445">
    <property type="entry name" value="Tnp_ISXO2-like"/>
</dbReference>
<evidence type="ECO:0000259" key="2">
    <source>
        <dbReference type="SMART" id="SM01126"/>
    </source>
</evidence>
<dbReference type="InterPro" id="IPR053164">
    <property type="entry name" value="IS1016-like_transposase"/>
</dbReference>
<name>A0A8S2TQS6_9BILA</name>
<feature type="domain" description="ISXO2-like transposase" evidence="2">
    <location>
        <begin position="147"/>
        <end position="264"/>
    </location>
</feature>
<evidence type="ECO:0000256" key="1">
    <source>
        <dbReference type="SAM" id="MobiDB-lite"/>
    </source>
</evidence>
<evidence type="ECO:0000313" key="4">
    <source>
        <dbReference type="Proteomes" id="UP000682733"/>
    </source>
</evidence>
<dbReference type="Pfam" id="PF12762">
    <property type="entry name" value="DDE_Tnp_IS1595"/>
    <property type="match status" value="1"/>
</dbReference>
<dbReference type="EMBL" id="CAJOBA010056716">
    <property type="protein sequence ID" value="CAF4294374.1"/>
    <property type="molecule type" value="Genomic_DNA"/>
</dbReference>
<sequence>MAQNEINLIDLYKLNPENDGKDLIKKLQEWGALPKEGEYLCPNGHELGLYKDKSCIDGFKWKCSQMISKPKQKPSKCNYGASVRKGTFFARSHLSLFQICGFVHLWVHNSELRVIEKEMRISKRFTVDWSSFCREVVFDGMIRQAKQLGGNGSIVEIDESKFGRRKHYRGHRSKKETLLEIIKTWIKPGTTIMSDCWKAYNCLKNEGFQHLQVNHSIEFVDSDTGAHTNTIESSWRHAKASLPQYRREKSFFGGYLAKYMFMKMCKAARLDPTIEFFKYAGQLYSPLEELSDESENEEDEDDGDIEFSNISGVDAY</sequence>
<gene>
    <name evidence="3" type="ORF">TMI583_LOCUS38221</name>
</gene>
<reference evidence="3" key="1">
    <citation type="submission" date="2021-02" db="EMBL/GenBank/DDBJ databases">
        <authorList>
            <person name="Nowell W R."/>
        </authorList>
    </citation>
    <scope>NUCLEOTIDE SEQUENCE</scope>
</reference>
<dbReference type="PANTHER" id="PTHR47163">
    <property type="entry name" value="DDE_TNP_IS1595 DOMAIN-CONTAINING PROTEIN"/>
    <property type="match status" value="1"/>
</dbReference>
<dbReference type="AlphaFoldDB" id="A0A8S2TQS6"/>
<accession>A0A8S2TQS6</accession>
<evidence type="ECO:0000313" key="3">
    <source>
        <dbReference type="EMBL" id="CAF4294374.1"/>
    </source>
</evidence>
<dbReference type="SMART" id="SM01126">
    <property type="entry name" value="DDE_Tnp_IS1595"/>
    <property type="match status" value="1"/>
</dbReference>
<comment type="caution">
    <text evidence="3">The sequence shown here is derived from an EMBL/GenBank/DDBJ whole genome shotgun (WGS) entry which is preliminary data.</text>
</comment>
<organism evidence="3 4">
    <name type="scientific">Didymodactylos carnosus</name>
    <dbReference type="NCBI Taxonomy" id="1234261"/>
    <lineage>
        <taxon>Eukaryota</taxon>
        <taxon>Metazoa</taxon>
        <taxon>Spiralia</taxon>
        <taxon>Gnathifera</taxon>
        <taxon>Rotifera</taxon>
        <taxon>Eurotatoria</taxon>
        <taxon>Bdelloidea</taxon>
        <taxon>Philodinida</taxon>
        <taxon>Philodinidae</taxon>
        <taxon>Didymodactylos</taxon>
    </lineage>
</organism>